<dbReference type="Pfam" id="PF00005">
    <property type="entry name" value="ABC_tran"/>
    <property type="match status" value="2"/>
</dbReference>
<feature type="transmembrane region" description="Helical" evidence="10">
    <location>
        <begin position="955"/>
        <end position="974"/>
    </location>
</feature>
<feature type="transmembrane region" description="Helical" evidence="10">
    <location>
        <begin position="1608"/>
        <end position="1626"/>
    </location>
</feature>
<dbReference type="InterPro" id="IPR036640">
    <property type="entry name" value="ABC1_TM_sf"/>
</dbReference>
<dbReference type="SUPFAM" id="SSF52540">
    <property type="entry name" value="P-loop containing nucleoside triphosphate hydrolases"/>
    <property type="match status" value="5"/>
</dbReference>
<dbReference type="InterPro" id="IPR050173">
    <property type="entry name" value="ABC_transporter_C-like"/>
</dbReference>
<evidence type="ECO:0000256" key="10">
    <source>
        <dbReference type="SAM" id="Phobius"/>
    </source>
</evidence>
<feature type="transmembrane region" description="Helical" evidence="10">
    <location>
        <begin position="2315"/>
        <end position="2337"/>
    </location>
</feature>
<feature type="transmembrane region" description="Helical" evidence="10">
    <location>
        <begin position="134"/>
        <end position="156"/>
    </location>
</feature>
<feature type="transmembrane region" description="Helical" evidence="10">
    <location>
        <begin position="1572"/>
        <end position="1596"/>
    </location>
</feature>
<evidence type="ECO:0000313" key="13">
    <source>
        <dbReference type="Proteomes" id="UP001071777"/>
    </source>
</evidence>
<feature type="transmembrane region" description="Helical" evidence="10">
    <location>
        <begin position="1043"/>
        <end position="1061"/>
    </location>
</feature>
<evidence type="ECO:0000259" key="11">
    <source>
        <dbReference type="PROSITE" id="PS50893"/>
    </source>
</evidence>
<keyword evidence="7 10" id="KW-0472">Membrane</keyword>
<gene>
    <name evidence="12" type="ORF">OJ252_483</name>
</gene>
<feature type="transmembrane region" description="Helical" evidence="10">
    <location>
        <begin position="92"/>
        <end position="110"/>
    </location>
</feature>
<feature type="transmembrane region" description="Helical" evidence="10">
    <location>
        <begin position="930"/>
        <end position="949"/>
    </location>
</feature>
<dbReference type="PANTHER" id="PTHR24223">
    <property type="entry name" value="ATP-BINDING CASSETTE SUB-FAMILY C"/>
    <property type="match status" value="1"/>
</dbReference>
<feature type="transmembrane region" description="Helical" evidence="10">
    <location>
        <begin position="2461"/>
        <end position="2479"/>
    </location>
</feature>
<feature type="transmembrane region" description="Helical" evidence="10">
    <location>
        <begin position="1073"/>
        <end position="1094"/>
    </location>
</feature>
<reference evidence="12" key="1">
    <citation type="submission" date="2022-10" db="EMBL/GenBank/DDBJ databases">
        <title>Adaptive evolution leads to modifications in subtelomeric GC content in a zoonotic Cryptosporidium species.</title>
        <authorList>
            <person name="Li J."/>
            <person name="Feng Y."/>
            <person name="Xiao L."/>
        </authorList>
    </citation>
    <scope>NUCLEOTIDE SEQUENCE</scope>
    <source>
        <strain evidence="12">25894</strain>
    </source>
</reference>
<evidence type="ECO:0000256" key="3">
    <source>
        <dbReference type="ARBA" id="ARBA00022692"/>
    </source>
</evidence>
<keyword evidence="5" id="KW-0067">ATP-binding</keyword>
<name>A0ABQ8PAR3_9CRYT</name>
<dbReference type="InterPro" id="IPR003439">
    <property type="entry name" value="ABC_transporter-like_ATP-bd"/>
</dbReference>
<evidence type="ECO:0000256" key="2">
    <source>
        <dbReference type="ARBA" id="ARBA00009726"/>
    </source>
</evidence>
<dbReference type="EMBL" id="JAPCXB010000016">
    <property type="protein sequence ID" value="KAJ1614823.1"/>
    <property type="molecule type" value="Genomic_DNA"/>
</dbReference>
<feature type="transmembrane region" description="Helical" evidence="10">
    <location>
        <begin position="225"/>
        <end position="243"/>
    </location>
</feature>
<dbReference type="Proteomes" id="UP001071777">
    <property type="component" value="Unassembled WGS sequence"/>
</dbReference>
<feature type="coiled-coil region" evidence="8">
    <location>
        <begin position="1122"/>
        <end position="1154"/>
    </location>
</feature>
<feature type="transmembrane region" description="Helical" evidence="10">
    <location>
        <begin position="1696"/>
        <end position="1714"/>
    </location>
</feature>
<keyword evidence="3 10" id="KW-0812">Transmembrane</keyword>
<dbReference type="InterPro" id="IPR027417">
    <property type="entry name" value="P-loop_NTPase"/>
</dbReference>
<keyword evidence="4" id="KW-0547">Nucleotide-binding</keyword>
<proteinExistence type="inferred from homology"/>
<feature type="transmembrane region" description="Helical" evidence="10">
    <location>
        <begin position="857"/>
        <end position="877"/>
    </location>
</feature>
<feature type="transmembrane region" description="Helical" evidence="10">
    <location>
        <begin position="2396"/>
        <end position="2418"/>
    </location>
</feature>
<comment type="subcellular location">
    <subcellularLocation>
        <location evidence="1">Membrane</location>
        <topology evidence="1">Multi-pass membrane protein</topology>
    </subcellularLocation>
</comment>
<dbReference type="InterPro" id="IPR003593">
    <property type="entry name" value="AAA+_ATPase"/>
</dbReference>
<feature type="transmembrane region" description="Helical" evidence="10">
    <location>
        <begin position="2358"/>
        <end position="2384"/>
    </location>
</feature>
<accession>A0ABQ8PAR3</accession>
<dbReference type="PROSITE" id="PS50893">
    <property type="entry name" value="ABC_TRANSPORTER_2"/>
    <property type="match status" value="1"/>
</dbReference>
<feature type="transmembrane region" description="Helical" evidence="10">
    <location>
        <begin position="889"/>
        <end position="909"/>
    </location>
</feature>
<keyword evidence="6 10" id="KW-1133">Transmembrane helix</keyword>
<feature type="transmembrane region" description="Helical" evidence="10">
    <location>
        <begin position="249"/>
        <end position="268"/>
    </location>
</feature>
<evidence type="ECO:0000256" key="8">
    <source>
        <dbReference type="SAM" id="Coils"/>
    </source>
</evidence>
<comment type="similarity">
    <text evidence="2">Belongs to the ABC transporter superfamily. ABCC family. Conjugate transporter (TC 3.A.1.208) subfamily.</text>
</comment>
<feature type="transmembrane region" description="Helical" evidence="10">
    <location>
        <begin position="829"/>
        <end position="850"/>
    </location>
</feature>
<dbReference type="PANTHER" id="PTHR24223:SF456">
    <property type="entry name" value="MULTIDRUG RESISTANCE-ASSOCIATED PROTEIN LETHAL(2)03659"/>
    <property type="match status" value="1"/>
</dbReference>
<evidence type="ECO:0000256" key="9">
    <source>
        <dbReference type="SAM" id="MobiDB-lite"/>
    </source>
</evidence>
<dbReference type="SUPFAM" id="SSF90123">
    <property type="entry name" value="ABC transporter transmembrane region"/>
    <property type="match status" value="4"/>
</dbReference>
<feature type="transmembrane region" description="Helical" evidence="10">
    <location>
        <begin position="1726"/>
        <end position="1747"/>
    </location>
</feature>
<evidence type="ECO:0000313" key="12">
    <source>
        <dbReference type="EMBL" id="KAJ1614823.1"/>
    </source>
</evidence>
<protein>
    <submittedName>
        <fullName evidence="12">ABC transporter</fullName>
    </submittedName>
</protein>
<feature type="transmembrane region" description="Helical" evidence="10">
    <location>
        <begin position="1810"/>
        <end position="1829"/>
    </location>
</feature>
<evidence type="ECO:0000256" key="4">
    <source>
        <dbReference type="ARBA" id="ARBA00022741"/>
    </source>
</evidence>
<evidence type="ECO:0000256" key="5">
    <source>
        <dbReference type="ARBA" id="ARBA00022840"/>
    </source>
</evidence>
<dbReference type="SMART" id="SM00382">
    <property type="entry name" value="AAA"/>
    <property type="match status" value="3"/>
</dbReference>
<sequence length="2970" mass="336043">MFKSLLDDILLLKAGRVAKTLLLREREVRENQKGSISSSQIPSGFENKNSIDDIRRLNSAFSEYDRQNNTGERCAWTWSSVFLVILKTFKRLYGIYFLLFLVNLAISYFVKRQAKEFFNSFTSEDSPRQNYENLLHGLLFVALQVFGIIFTTHCEYYNSWIHYKVRAAISGSSLLRFIECNRLRNKQGLCVLDNNSSSEILSLYQNIILVDSEFTEYYISNSINILLYPVHIITSVMVAYSALGGRPLLICLLVLLTCFSISAAAQYISSLYKKPFLRAREERIEETTRILEQSKYISLTHQLFPTIQRLISKSRDSELYYNSLRKYICMVGEIFDNWINLACNLSIGLYILYNKLPLSQASIMIIQSAWIIPHFYQPLNDMIFLIYFMVEGKISMERIAQFLFFTQLNSNSQTLMDDPPAPSSEPCTMVSDITLHDITFSRGKNTEPSALHVNLKLSLGVPCFVIGKVSSGKSALLEGIAGFLFNMPACQSGHAGRDPLGGKFSITLENGQTESFYDISSRFTIEYVPEFLWIPSGFPLSDLILCGHRYDESLWRAVLHQCDLEVDFLNWGIRSFEDAKRQVFTDKQFSAGQKVRLSIARAIYSSLSGNRRRPRLFLIDCVLKSLDPFVCKIVMERLFAKNGLLADSISIIVIEPPILEFVSKASSNCGFSYKVVSMSDKKIAHTEEFVAESPQISLEKVSSLTDTLVTGHVEAEKGPAGLSPKSRVCSDREETVSQIDIQKNKFSYYYPTNYFYMFIAGTRRAIDTYYSKGGFSWSNFEPFIMAFMLVLPAVIAKLGESLFLVSLNGGEGADLSWDSNGLLEPRKTGLLGSLLFGIPSFLGCNVLSFWSSFYNTSLMISMISVCIVLLLEIRIGFRAAKYFHNSVLLSYLGATPNSILRFLPLSFILNRLSNDQLQIDYCITRRIRSVIIILNSVIISVIPLVFGSLNSLLTLGFALIIGISVYKLLIRYFINGCRTLRSSYISEYSPLVDTIQTIGKGKKCIISSDVRDFFFQTSVERIDSVLKPLFVQIGLDAWFKMRIKILITVPTTLINIVLPYISSNYDSSARSALALAMATVSGLAPLLSTLVGYWTKLETELVSVERSRLYLAASREAGLEYLLDLNEEAQTNKQQVTEIKLENVEAKHSKLESQDRKNFDNSNLVGTRVIHSTALRGITAKFQAGEVVGIVGRTGSGKTTLLDVLSGILACTGGKMTVSVADKQEWDTRDKLERLGFFLQEFDSVILRSVMKFQEDLSHIALLPLEIYFPKNGNVRDIVDPIREYDLKNIKAALNICGFGTYIKEDENSAGQIDNEQESPLLGSEDEDKAVSRFLETELAEIGFGIPQMRMLLFVSFFLKRDKLRILLVDEPPVFLREHGGDVRGPSEDINDGDSSGEHGHSSSSPGCMLSSIIHQYFKHCITFIVSHDNRNLQYISRILILRNGRSIKDAQTSGQGTFDRIAVGNMFKIASRFFDYLFLLKVDKTVGYLFEKNSLNNQRQRDENYGYKCNLTTIKSKDIPFGYSVNSIKDDTITLEKVINDKEQTLGDKEWSTLSIYFCILKAFKTDYLRYVILTFLLIVLDAFVKYSGIIYIGALIGTRSSADKEIGIVSGLLVFLLKATLLLSETHLKYYIMRVRAKVIGSINGVSLLRISECDSNSCLNQNNDSELLPKSKISRYQNVITVDSEFSENAISYSIRMFIFPIRLVSIFAVATKALDDASMRLLIISLSSLFSGAVLSLFISTLFKKPFIAHREKRIAETTNIIENSRSLNLTQDHMISVYHNLLAGSRKREMLFGSFRKYFFTLEEIISRSMGYFCYGIISIYVWYSHIDIYKSIEMIIDSAILVPSFYTPLQELCYLIYYISEGNNALSRLAKLMQITRNKMPAKTNTEEIPSHSPTIKRTEKIILHADPLLFGATSVNRIEMQYGVPVILSCNDISYNYILTDFLRRVIFGESGRDGILIELESIDQGCGEGDKGVVQILADISNPVCYVPLDPWISDGMSLADIILNGRDYDQDLWEKVLDVCELKNDFASWGILNYDLAKSTIFSQNQFSRGQKVRLSLSRALYGIEYKDEKINGSALERPILILDSIFSSLDPPVCCSILSKLFNGENGLLKNAFSLVILDTRMLTFLPNNIIHSCIHVVPMKYQELDGFQQSNGGTPKSTTSNHTSASINSIINEYCFEEDFSRDLWELSTEEDEIFNVSSNYNSNEDEVTDTHIHSKYGESIKEIGIDMIKNKEKLITTTCNKDQSKNERYEELIELLPKKEGVTESSENSYSTLTFYILKAANRFRYPKSWSITDKIGSSPLEMILYLVFLLLPQLILVFGEKVLLGSLSKVSETTVFMGQIMSVDLLFFTYFLCIIMAILSVVTSGILEIYVGLRAANNLHNSFLLGYISSKLSSCIRYLPVSFVLNRMSLDQLTIDYCTTKRIGQFVTAVNRVMAAIYLSIIASKYPIIEIMLFSAFFYILYKYVFRYFIHSCRLLHNTYISEISLLVDTVRNICDGRECIKPQKLDKFYLENGYSQLHEIMKPVLIQSSLEAWLKIRLQVGIIIPVTFLNIFSSQFSSGSSRVLVALVVATAFSSLGRIDEVVRYLMRLERELVSVERLRKYLELIKDEYLMRKNDALGSKDGDVSYHSVEAKSKCCPGGGISSLVLESVSGYHSSLSSDNERTLLDRSEVRGTLVKRICCLNNISAVANKGEIIGIVGRSGSGKTSLLFLIAKSLEYKGVVNQLIPSNGNLPVNDNHIVDCKLCRDNIDEQIMRIFLEDYNMTRHVAMLPLEVFFNDNTTIRQSVDPFNKFSSENIISALNICGVSNYLIEREVMMNLRQSKSSLGSFEENHVPNEGTFLLMKNDKFSVINGYLDKKIGELSLPMQIQRMLLFTHYFLRRSEISILLIDEPPVIYCSETCTPNSSSSKKSSLITDIIFKYFSHSITFIVAHDIRNLNGIKKFWYLHQGTLTIKKL</sequence>
<dbReference type="CDD" id="cd00267">
    <property type="entry name" value="ABC_ATPase"/>
    <property type="match status" value="1"/>
</dbReference>
<dbReference type="PROSITE" id="PS00211">
    <property type="entry name" value="ABC_TRANSPORTER_1"/>
    <property type="match status" value="1"/>
</dbReference>
<organism evidence="12 13">
    <name type="scientific">Cryptosporidium canis</name>
    <dbReference type="NCBI Taxonomy" id="195482"/>
    <lineage>
        <taxon>Eukaryota</taxon>
        <taxon>Sar</taxon>
        <taxon>Alveolata</taxon>
        <taxon>Apicomplexa</taxon>
        <taxon>Conoidasida</taxon>
        <taxon>Coccidia</taxon>
        <taxon>Eucoccidiorida</taxon>
        <taxon>Eimeriorina</taxon>
        <taxon>Cryptosporidiidae</taxon>
        <taxon>Cryptosporidium</taxon>
    </lineage>
</organism>
<dbReference type="Gene3D" id="1.20.1560.10">
    <property type="entry name" value="ABC transporter type 1, transmembrane domain"/>
    <property type="match status" value="4"/>
</dbReference>
<feature type="domain" description="ABC transporter" evidence="11">
    <location>
        <begin position="1159"/>
        <end position="1413"/>
    </location>
</feature>
<keyword evidence="13" id="KW-1185">Reference proteome</keyword>
<evidence type="ECO:0000256" key="6">
    <source>
        <dbReference type="ARBA" id="ARBA00022989"/>
    </source>
</evidence>
<dbReference type="InterPro" id="IPR017871">
    <property type="entry name" value="ABC_transporter-like_CS"/>
</dbReference>
<feature type="region of interest" description="Disordered" evidence="9">
    <location>
        <begin position="1379"/>
        <end position="1404"/>
    </location>
</feature>
<evidence type="ECO:0000256" key="1">
    <source>
        <dbReference type="ARBA" id="ARBA00004141"/>
    </source>
</evidence>
<comment type="caution">
    <text evidence="12">The sequence shown here is derived from an EMBL/GenBank/DDBJ whole genome shotgun (WGS) entry which is preliminary data.</text>
</comment>
<evidence type="ECO:0000256" key="7">
    <source>
        <dbReference type="ARBA" id="ARBA00023136"/>
    </source>
</evidence>
<dbReference type="Gene3D" id="3.40.50.300">
    <property type="entry name" value="P-loop containing nucleotide triphosphate hydrolases"/>
    <property type="match status" value="4"/>
</dbReference>
<keyword evidence="8" id="KW-0175">Coiled coil</keyword>